<feature type="region of interest" description="Disordered" evidence="1">
    <location>
        <begin position="1"/>
        <end position="22"/>
    </location>
</feature>
<dbReference type="AlphaFoldDB" id="A0A6A5T3H0"/>
<proteinExistence type="predicted"/>
<dbReference type="OrthoDB" id="3695672at2759"/>
<gene>
    <name evidence="2" type="ORF">EJ02DRAFT_450117</name>
</gene>
<protein>
    <submittedName>
        <fullName evidence="2">Uncharacterized protein</fullName>
    </submittedName>
</protein>
<dbReference type="EMBL" id="ML976000">
    <property type="protein sequence ID" value="KAF1947153.1"/>
    <property type="molecule type" value="Genomic_DNA"/>
</dbReference>
<sequence>MLHPEASRWPDTEFSLHGQEDRSCFGGSPKPLEDACRKLHLGRGFPIANQASDRRSHHRTVEINQIRRVEDPSELGALFIFRVSSEFERTATAHRWMLELTDLLCKPHTCQ</sequence>
<organism evidence="2 3">
    <name type="scientific">Clathrospora elynae</name>
    <dbReference type="NCBI Taxonomy" id="706981"/>
    <lineage>
        <taxon>Eukaryota</taxon>
        <taxon>Fungi</taxon>
        <taxon>Dikarya</taxon>
        <taxon>Ascomycota</taxon>
        <taxon>Pezizomycotina</taxon>
        <taxon>Dothideomycetes</taxon>
        <taxon>Pleosporomycetidae</taxon>
        <taxon>Pleosporales</taxon>
        <taxon>Diademaceae</taxon>
        <taxon>Clathrospora</taxon>
    </lineage>
</organism>
<evidence type="ECO:0000313" key="3">
    <source>
        <dbReference type="Proteomes" id="UP000800038"/>
    </source>
</evidence>
<keyword evidence="3" id="KW-1185">Reference proteome</keyword>
<dbReference type="Proteomes" id="UP000800038">
    <property type="component" value="Unassembled WGS sequence"/>
</dbReference>
<accession>A0A6A5T3H0</accession>
<name>A0A6A5T3H0_9PLEO</name>
<evidence type="ECO:0000256" key="1">
    <source>
        <dbReference type="SAM" id="MobiDB-lite"/>
    </source>
</evidence>
<feature type="compositionally biased region" description="Basic and acidic residues" evidence="1">
    <location>
        <begin position="1"/>
        <end position="11"/>
    </location>
</feature>
<evidence type="ECO:0000313" key="2">
    <source>
        <dbReference type="EMBL" id="KAF1947153.1"/>
    </source>
</evidence>
<reference evidence="2" key="1">
    <citation type="journal article" date="2020" name="Stud. Mycol.">
        <title>101 Dothideomycetes genomes: a test case for predicting lifestyles and emergence of pathogens.</title>
        <authorList>
            <person name="Haridas S."/>
            <person name="Albert R."/>
            <person name="Binder M."/>
            <person name="Bloem J."/>
            <person name="Labutti K."/>
            <person name="Salamov A."/>
            <person name="Andreopoulos B."/>
            <person name="Baker S."/>
            <person name="Barry K."/>
            <person name="Bills G."/>
            <person name="Bluhm B."/>
            <person name="Cannon C."/>
            <person name="Castanera R."/>
            <person name="Culley D."/>
            <person name="Daum C."/>
            <person name="Ezra D."/>
            <person name="Gonzalez J."/>
            <person name="Henrissat B."/>
            <person name="Kuo A."/>
            <person name="Liang C."/>
            <person name="Lipzen A."/>
            <person name="Lutzoni F."/>
            <person name="Magnuson J."/>
            <person name="Mondo S."/>
            <person name="Nolan M."/>
            <person name="Ohm R."/>
            <person name="Pangilinan J."/>
            <person name="Park H.-J."/>
            <person name="Ramirez L."/>
            <person name="Alfaro M."/>
            <person name="Sun H."/>
            <person name="Tritt A."/>
            <person name="Yoshinaga Y."/>
            <person name="Zwiers L.-H."/>
            <person name="Turgeon B."/>
            <person name="Goodwin S."/>
            <person name="Spatafora J."/>
            <person name="Crous P."/>
            <person name="Grigoriev I."/>
        </authorList>
    </citation>
    <scope>NUCLEOTIDE SEQUENCE</scope>
    <source>
        <strain evidence="2">CBS 161.51</strain>
    </source>
</reference>